<dbReference type="EMBL" id="BK015647">
    <property type="protein sequence ID" value="DAE17856.1"/>
    <property type="molecule type" value="Genomic_DNA"/>
</dbReference>
<reference evidence="1" key="1">
    <citation type="journal article" date="2021" name="Proc. Natl. Acad. Sci. U.S.A.">
        <title>A Catalog of Tens of Thousands of Viruses from Human Metagenomes Reveals Hidden Associations with Chronic Diseases.</title>
        <authorList>
            <person name="Tisza M.J."/>
            <person name="Buck C.B."/>
        </authorList>
    </citation>
    <scope>NUCLEOTIDE SEQUENCE</scope>
    <source>
        <strain evidence="1">CtWBz6</strain>
    </source>
</reference>
<proteinExistence type="predicted"/>
<evidence type="ECO:0000313" key="1">
    <source>
        <dbReference type="EMBL" id="DAE17856.1"/>
    </source>
</evidence>
<name>A0A8S5QFK1_9CAUD</name>
<sequence length="77" mass="8465">MAYKTMEELLASNKAYLTPCEVAGVLGTTDQQVRVCARQRPDLLGFPTIIMGSRVKIPRIPFLQYLGVKGAGEHGEE</sequence>
<accession>A0A8S5QFK1</accession>
<organism evidence="1">
    <name type="scientific">Siphoviridae sp. ctWBz6</name>
    <dbReference type="NCBI Taxonomy" id="2825536"/>
    <lineage>
        <taxon>Viruses</taxon>
        <taxon>Duplodnaviria</taxon>
        <taxon>Heunggongvirae</taxon>
        <taxon>Uroviricota</taxon>
        <taxon>Caudoviricetes</taxon>
    </lineage>
</organism>
<protein>
    <submittedName>
        <fullName evidence="1">Excisionase</fullName>
    </submittedName>
</protein>